<keyword evidence="3" id="KW-1017">Isopeptide bond</keyword>
<evidence type="ECO:0000256" key="5">
    <source>
        <dbReference type="ARBA" id="ARBA00022946"/>
    </source>
</evidence>
<keyword evidence="6" id="KW-0689">Ribosomal protein</keyword>
<evidence type="ECO:0000256" key="2">
    <source>
        <dbReference type="ARBA" id="ARBA00007197"/>
    </source>
</evidence>
<dbReference type="InterPro" id="IPR008932">
    <property type="entry name" value="Ribosomal_bL12_oligo"/>
</dbReference>
<comment type="function">
    <text evidence="10">As a component of the mitochondrial large ribosomal subunit, plays a role in mitochondrial translation. When present in mitochondria as a free protein not associated with the ribosome, associates with mitochondrial RNA polymerase POLRMT to activate transcription. Required for POLRMT stability.</text>
</comment>
<dbReference type="InterPro" id="IPR036235">
    <property type="entry name" value="Ribosomal_bL12_oligo_N_sf"/>
</dbReference>
<keyword evidence="16" id="KW-1185">Reference proteome</keyword>
<feature type="non-terminal residue" evidence="15">
    <location>
        <position position="1"/>
    </location>
</feature>
<dbReference type="Proteomes" id="UP001432322">
    <property type="component" value="Unassembled WGS sequence"/>
</dbReference>
<evidence type="ECO:0000256" key="11">
    <source>
        <dbReference type="ARBA" id="ARBA00072684"/>
    </source>
</evidence>
<keyword evidence="8" id="KW-0496">Mitochondrion</keyword>
<dbReference type="EMBL" id="BTSY01000003">
    <property type="protein sequence ID" value="GMT18835.1"/>
    <property type="molecule type" value="Genomic_DNA"/>
</dbReference>
<dbReference type="FunFam" id="3.30.1390.10:FF:000001">
    <property type="entry name" value="50S ribosomal protein L7/L12"/>
    <property type="match status" value="1"/>
</dbReference>
<evidence type="ECO:0000256" key="7">
    <source>
        <dbReference type="ARBA" id="ARBA00022990"/>
    </source>
</evidence>
<evidence type="ECO:0000256" key="1">
    <source>
        <dbReference type="ARBA" id="ARBA00004173"/>
    </source>
</evidence>
<dbReference type="HAMAP" id="MF_00368">
    <property type="entry name" value="Ribosomal_bL12"/>
    <property type="match status" value="1"/>
</dbReference>
<dbReference type="AlphaFoldDB" id="A0AAV5VJN8"/>
<dbReference type="PANTHER" id="PTHR45987:SF4">
    <property type="entry name" value="LARGE RIBOSOMAL SUBUNIT PROTEIN BL12M"/>
    <property type="match status" value="1"/>
</dbReference>
<organism evidence="15 16">
    <name type="scientific">Pristionchus fissidentatus</name>
    <dbReference type="NCBI Taxonomy" id="1538716"/>
    <lineage>
        <taxon>Eukaryota</taxon>
        <taxon>Metazoa</taxon>
        <taxon>Ecdysozoa</taxon>
        <taxon>Nematoda</taxon>
        <taxon>Chromadorea</taxon>
        <taxon>Rhabditida</taxon>
        <taxon>Rhabditina</taxon>
        <taxon>Diplogasteromorpha</taxon>
        <taxon>Diplogasteroidea</taxon>
        <taxon>Neodiplogasteridae</taxon>
        <taxon>Pristionchus</taxon>
    </lineage>
</organism>
<evidence type="ECO:0000256" key="6">
    <source>
        <dbReference type="ARBA" id="ARBA00022980"/>
    </source>
</evidence>
<dbReference type="Pfam" id="PF00542">
    <property type="entry name" value="Ribosomal_L12"/>
    <property type="match status" value="1"/>
</dbReference>
<dbReference type="Gene3D" id="3.30.1390.10">
    <property type="match status" value="1"/>
</dbReference>
<evidence type="ECO:0000256" key="8">
    <source>
        <dbReference type="ARBA" id="ARBA00023128"/>
    </source>
</evidence>
<comment type="similarity">
    <text evidence="2">Belongs to the bacterial ribosomal protein bL12 family.</text>
</comment>
<dbReference type="InterPro" id="IPR000206">
    <property type="entry name" value="Ribosomal_bL12"/>
</dbReference>
<evidence type="ECO:0000313" key="16">
    <source>
        <dbReference type="Proteomes" id="UP001432322"/>
    </source>
</evidence>
<dbReference type="GO" id="GO:0005743">
    <property type="term" value="C:mitochondrial inner membrane"/>
    <property type="evidence" value="ECO:0007669"/>
    <property type="project" value="UniProtKB-ARBA"/>
</dbReference>
<keyword evidence="7" id="KW-0007">Acetylation</keyword>
<comment type="subcellular location">
    <subcellularLocation>
        <location evidence="1">Mitochondrion</location>
    </subcellularLocation>
</comment>
<dbReference type="SUPFAM" id="SSF48300">
    <property type="entry name" value="Ribosomal protein L7/12, oligomerisation (N-terminal) domain"/>
    <property type="match status" value="1"/>
</dbReference>
<keyword evidence="9" id="KW-0687">Ribonucleoprotein</keyword>
<evidence type="ECO:0000259" key="13">
    <source>
        <dbReference type="Pfam" id="PF00542"/>
    </source>
</evidence>
<evidence type="ECO:0000256" key="10">
    <source>
        <dbReference type="ARBA" id="ARBA00058301"/>
    </source>
</evidence>
<dbReference type="GO" id="GO:0006412">
    <property type="term" value="P:translation"/>
    <property type="evidence" value="ECO:0007669"/>
    <property type="project" value="InterPro"/>
</dbReference>
<dbReference type="Pfam" id="PF16320">
    <property type="entry name" value="Ribosomal_L12_N"/>
    <property type="match status" value="1"/>
</dbReference>
<keyword evidence="5" id="KW-0809">Transit peptide</keyword>
<dbReference type="Gene3D" id="1.20.5.710">
    <property type="entry name" value="Single helix bin"/>
    <property type="match status" value="1"/>
</dbReference>
<evidence type="ECO:0000313" key="15">
    <source>
        <dbReference type="EMBL" id="GMT18835.1"/>
    </source>
</evidence>
<comment type="caution">
    <text evidence="15">The sequence shown here is derived from an EMBL/GenBank/DDBJ whole genome shotgun (WGS) entry which is preliminary data.</text>
</comment>
<evidence type="ECO:0000256" key="3">
    <source>
        <dbReference type="ARBA" id="ARBA00022499"/>
    </source>
</evidence>
<dbReference type="FunFam" id="1.20.5.710:FF:000006">
    <property type="entry name" value="39S ribosomal protein L12, mitochondrial"/>
    <property type="match status" value="1"/>
</dbReference>
<dbReference type="InterPro" id="IPR013823">
    <property type="entry name" value="Ribosomal_bL12_C"/>
</dbReference>
<evidence type="ECO:0000256" key="9">
    <source>
        <dbReference type="ARBA" id="ARBA00023274"/>
    </source>
</evidence>
<feature type="domain" description="Large ribosomal subunit protein bL12 C-terminal" evidence="13">
    <location>
        <begin position="115"/>
        <end position="182"/>
    </location>
</feature>
<dbReference type="GO" id="GO:0003729">
    <property type="term" value="F:mRNA binding"/>
    <property type="evidence" value="ECO:0007669"/>
    <property type="project" value="TreeGrafter"/>
</dbReference>
<evidence type="ECO:0000259" key="14">
    <source>
        <dbReference type="Pfam" id="PF16320"/>
    </source>
</evidence>
<dbReference type="GO" id="GO:0005762">
    <property type="term" value="C:mitochondrial large ribosomal subunit"/>
    <property type="evidence" value="ECO:0007669"/>
    <property type="project" value="TreeGrafter"/>
</dbReference>
<feature type="domain" description="Large ribosomal subunit protein bL12 oligomerization" evidence="14">
    <location>
        <begin position="50"/>
        <end position="99"/>
    </location>
</feature>
<dbReference type="SUPFAM" id="SSF54736">
    <property type="entry name" value="ClpS-like"/>
    <property type="match status" value="1"/>
</dbReference>
<gene>
    <name evidence="15" type="ORF">PFISCL1PPCAC_10132</name>
</gene>
<accession>A0AAV5VJN8</accession>
<keyword evidence="4" id="KW-0832">Ubl conjugation</keyword>
<dbReference type="GO" id="GO:0003735">
    <property type="term" value="F:structural constituent of ribosome"/>
    <property type="evidence" value="ECO:0007669"/>
    <property type="project" value="InterPro"/>
</dbReference>
<dbReference type="InterPro" id="IPR014719">
    <property type="entry name" value="Ribosomal_bL12_C/ClpS-like"/>
</dbReference>
<dbReference type="PANTHER" id="PTHR45987">
    <property type="entry name" value="39S RIBOSOMAL PROTEIN L12"/>
    <property type="match status" value="1"/>
</dbReference>
<reference evidence="15" key="1">
    <citation type="submission" date="2023-10" db="EMBL/GenBank/DDBJ databases">
        <title>Genome assembly of Pristionchus species.</title>
        <authorList>
            <person name="Yoshida K."/>
            <person name="Sommer R.J."/>
        </authorList>
    </citation>
    <scope>NUCLEOTIDE SEQUENCE</scope>
    <source>
        <strain evidence="15">RS5133</strain>
    </source>
</reference>
<protein>
    <recommendedName>
        <fullName evidence="11">Large ribosomal subunit protein bL12m</fullName>
    </recommendedName>
    <alternativeName>
        <fullName evidence="12">39S ribosomal protein L12, mitochondrial</fullName>
    </alternativeName>
</protein>
<evidence type="ECO:0000256" key="4">
    <source>
        <dbReference type="ARBA" id="ARBA00022843"/>
    </source>
</evidence>
<dbReference type="CDD" id="cd00387">
    <property type="entry name" value="Ribosomal_L7_L12"/>
    <property type="match status" value="1"/>
</dbReference>
<proteinExistence type="inferred from homology"/>
<name>A0AAV5VJN8_9BILA</name>
<sequence length="183" mass="19489">ILRRMLPRRLLTAVVNVASRRTFAAAAGLPVTEGAPAALPTEPRVVSDKVNSLVDEIANLSLLEVSDLNWALKKRLNIPDAPMMSPGMMMAAMPAAAAAPAEAEAEADVPQKMTFKVTLAKFDDTKKIALIKEIRNIIPGLNLVQAKKFVETAPCTVKEDMGKAEAEELVALLSKAGATCEVA</sequence>
<evidence type="ECO:0000256" key="12">
    <source>
        <dbReference type="ARBA" id="ARBA00075329"/>
    </source>
</evidence>